<keyword evidence="5" id="KW-1185">Reference proteome</keyword>
<sequence length="421" mass="46059">MPIKDHGRQYDLVVFGATGYSGQLVAEHIAANLPAHLKWAVSGRSTDKLKKVVERCKVLSQGHSEPEIEVCQLNGEEVSVLARKTFCLIAVVGPYARYGEHAFKACAEAGTHYFDCTPEVPWTMSMIKKYEAMAKASGACMFPQCAMESAPSDLLTWALAAEARKTMFSQICDVVLELHELQSIPSGGTVTTLMNIFDQYSLKTIRQSLKPYALSPVPNDHPAPRKSLLSSLSGVTRVPGLGTLTTSVTGPANAAIVFRTWGLTKQESNLQKEFYGPRFTYREFMYGHGVIGAFLMHYSVLVGAGLILFPPFRSLLKKFFKPGEGPDREKARNESIEFRAVATPDIEPKAGMSKQVFGKLLYTGSMYYLTAALVAQGARTLLEDKSGRLTGGVYTPACLGQTYIDNLGEVGLKVETGVKEF</sequence>
<name>W9YDJ4_9EURO</name>
<reference evidence="4 5" key="1">
    <citation type="submission" date="2013-03" db="EMBL/GenBank/DDBJ databases">
        <title>The Genome Sequence of Capronia coronata CBS 617.96.</title>
        <authorList>
            <consortium name="The Broad Institute Genomics Platform"/>
            <person name="Cuomo C."/>
            <person name="de Hoog S."/>
            <person name="Gorbushina A."/>
            <person name="Walker B."/>
            <person name="Young S.K."/>
            <person name="Zeng Q."/>
            <person name="Gargeya S."/>
            <person name="Fitzgerald M."/>
            <person name="Haas B."/>
            <person name="Abouelleil A."/>
            <person name="Allen A.W."/>
            <person name="Alvarado L."/>
            <person name="Arachchi H.M."/>
            <person name="Berlin A.M."/>
            <person name="Chapman S.B."/>
            <person name="Gainer-Dewar J."/>
            <person name="Goldberg J."/>
            <person name="Griggs A."/>
            <person name="Gujja S."/>
            <person name="Hansen M."/>
            <person name="Howarth C."/>
            <person name="Imamovic A."/>
            <person name="Ireland A."/>
            <person name="Larimer J."/>
            <person name="McCowan C."/>
            <person name="Murphy C."/>
            <person name="Pearson M."/>
            <person name="Poon T.W."/>
            <person name="Priest M."/>
            <person name="Roberts A."/>
            <person name="Saif S."/>
            <person name="Shea T."/>
            <person name="Sisk P."/>
            <person name="Sykes S."/>
            <person name="Wortman J."/>
            <person name="Nusbaum C."/>
            <person name="Birren B."/>
        </authorList>
    </citation>
    <scope>NUCLEOTIDE SEQUENCE [LARGE SCALE GENOMIC DNA]</scope>
    <source>
        <strain evidence="4 5">CBS 617.96</strain>
    </source>
</reference>
<dbReference type="SUPFAM" id="SSF51735">
    <property type="entry name" value="NAD(P)-binding Rossmann-fold domains"/>
    <property type="match status" value="1"/>
</dbReference>
<dbReference type="Pfam" id="PF03435">
    <property type="entry name" value="Sacchrp_dh_NADP"/>
    <property type="match status" value="1"/>
</dbReference>
<proteinExistence type="inferred from homology"/>
<evidence type="ECO:0000313" key="4">
    <source>
        <dbReference type="EMBL" id="EXJ80364.1"/>
    </source>
</evidence>
<dbReference type="Gene3D" id="3.40.50.720">
    <property type="entry name" value="NAD(P)-binding Rossmann-like Domain"/>
    <property type="match status" value="1"/>
</dbReference>
<accession>W9YDJ4</accession>
<dbReference type="HOGENOM" id="CLU_031002_0_1_1"/>
<dbReference type="eggNOG" id="KOG2733">
    <property type="taxonomic scope" value="Eukaryota"/>
</dbReference>
<dbReference type="GO" id="GO:0009247">
    <property type="term" value="P:glycolipid biosynthetic process"/>
    <property type="evidence" value="ECO:0007669"/>
    <property type="project" value="TreeGrafter"/>
</dbReference>
<dbReference type="InterPro" id="IPR005097">
    <property type="entry name" value="Sacchrp_dh_NADP-bd"/>
</dbReference>
<comment type="similarity">
    <text evidence="1">Belongs to the saccharopine dehydrogenase family.</text>
</comment>
<keyword evidence="2" id="KW-0472">Membrane</keyword>
<dbReference type="OrthoDB" id="10268090at2759"/>
<evidence type="ECO:0000256" key="1">
    <source>
        <dbReference type="ARBA" id="ARBA00038048"/>
    </source>
</evidence>
<dbReference type="GO" id="GO:0005739">
    <property type="term" value="C:mitochondrion"/>
    <property type="evidence" value="ECO:0007669"/>
    <property type="project" value="TreeGrafter"/>
</dbReference>
<dbReference type="InterPro" id="IPR036291">
    <property type="entry name" value="NAD(P)-bd_dom_sf"/>
</dbReference>
<dbReference type="GO" id="GO:0005886">
    <property type="term" value="C:plasma membrane"/>
    <property type="evidence" value="ECO:0007669"/>
    <property type="project" value="TreeGrafter"/>
</dbReference>
<gene>
    <name evidence="4" type="ORF">A1O1_08508</name>
</gene>
<organism evidence="4 5">
    <name type="scientific">Capronia coronata CBS 617.96</name>
    <dbReference type="NCBI Taxonomy" id="1182541"/>
    <lineage>
        <taxon>Eukaryota</taxon>
        <taxon>Fungi</taxon>
        <taxon>Dikarya</taxon>
        <taxon>Ascomycota</taxon>
        <taxon>Pezizomycotina</taxon>
        <taxon>Eurotiomycetes</taxon>
        <taxon>Chaetothyriomycetidae</taxon>
        <taxon>Chaetothyriales</taxon>
        <taxon>Herpotrichiellaceae</taxon>
        <taxon>Capronia</taxon>
    </lineage>
</organism>
<protein>
    <recommendedName>
        <fullName evidence="3">Saccharopine dehydrogenase NADP binding domain-containing protein</fullName>
    </recommendedName>
</protein>
<dbReference type="Proteomes" id="UP000019484">
    <property type="component" value="Unassembled WGS sequence"/>
</dbReference>
<comment type="caution">
    <text evidence="4">The sequence shown here is derived from an EMBL/GenBank/DDBJ whole genome shotgun (WGS) entry which is preliminary data.</text>
</comment>
<dbReference type="GO" id="GO:0005811">
    <property type="term" value="C:lipid droplet"/>
    <property type="evidence" value="ECO:0007669"/>
    <property type="project" value="TreeGrafter"/>
</dbReference>
<keyword evidence="2" id="KW-1133">Transmembrane helix</keyword>
<dbReference type="EMBL" id="AMWN01000008">
    <property type="protein sequence ID" value="EXJ80364.1"/>
    <property type="molecule type" value="Genomic_DNA"/>
</dbReference>
<dbReference type="RefSeq" id="XP_007727558.1">
    <property type="nucleotide sequence ID" value="XM_007729368.1"/>
</dbReference>
<evidence type="ECO:0000256" key="2">
    <source>
        <dbReference type="SAM" id="Phobius"/>
    </source>
</evidence>
<dbReference type="PANTHER" id="PTHR12286">
    <property type="entry name" value="SACCHAROPINE DEHYDROGENASE-LIKE OXIDOREDUCTASE"/>
    <property type="match status" value="1"/>
</dbReference>
<feature type="domain" description="Saccharopine dehydrogenase NADP binding" evidence="3">
    <location>
        <begin position="13"/>
        <end position="138"/>
    </location>
</feature>
<dbReference type="GeneID" id="19163357"/>
<dbReference type="AlphaFoldDB" id="W9YDJ4"/>
<evidence type="ECO:0000313" key="5">
    <source>
        <dbReference type="Proteomes" id="UP000019484"/>
    </source>
</evidence>
<dbReference type="PANTHER" id="PTHR12286:SF5">
    <property type="entry name" value="SACCHAROPINE DEHYDROGENASE-LIKE OXIDOREDUCTASE"/>
    <property type="match status" value="1"/>
</dbReference>
<keyword evidence="2" id="KW-0812">Transmembrane</keyword>
<feature type="transmembrane region" description="Helical" evidence="2">
    <location>
        <begin position="285"/>
        <end position="309"/>
    </location>
</feature>
<dbReference type="InterPro" id="IPR051276">
    <property type="entry name" value="Saccharopine_DH-like_oxidrdct"/>
</dbReference>
<evidence type="ECO:0000259" key="3">
    <source>
        <dbReference type="Pfam" id="PF03435"/>
    </source>
</evidence>